<keyword evidence="1 3" id="KW-0378">Hydrolase</keyword>
<dbReference type="InterPro" id="IPR006439">
    <property type="entry name" value="HAD-SF_hydro_IA"/>
</dbReference>
<sequence>MTYKTVLFDLDGTLLDTNELILTSFVHTLSSCCPDRTFAKKEIVPHMGKPLVDMMAFFKRHYQIDTPLEEMVRIYREHNIRTHNEMVTAFPHVPEVVKTLAAAGITMGVVTTKQRNTAQMGLDLCDLAPYMGTLVSIEDVKHPKPHPEPVYKAMKDLGAAPRSTIMIGDSRYDIEAAQYAGIASAGVSWTLKGEDHLRAFSPTFMLNDMRDLLDIVGVKSN</sequence>
<evidence type="ECO:0000313" key="3">
    <source>
        <dbReference type="EMBL" id="MDQ0340858.1"/>
    </source>
</evidence>
<dbReference type="PROSITE" id="PS51257">
    <property type="entry name" value="PROKAR_LIPOPROTEIN"/>
    <property type="match status" value="1"/>
</dbReference>
<comment type="caution">
    <text evidence="3">The sequence shown here is derived from an EMBL/GenBank/DDBJ whole genome shotgun (WGS) entry which is preliminary data.</text>
</comment>
<keyword evidence="2" id="KW-0460">Magnesium</keyword>
<dbReference type="Gene3D" id="1.10.150.240">
    <property type="entry name" value="Putative phosphatase, domain 2"/>
    <property type="match status" value="1"/>
</dbReference>
<accession>A0ABU0CWQ4</accession>
<dbReference type="NCBIfam" id="TIGR01549">
    <property type="entry name" value="HAD-SF-IA-v1"/>
    <property type="match status" value="1"/>
</dbReference>
<dbReference type="EC" id="3.6.1.1" evidence="3"/>
<evidence type="ECO:0000256" key="1">
    <source>
        <dbReference type="ARBA" id="ARBA00022801"/>
    </source>
</evidence>
<dbReference type="InterPro" id="IPR023214">
    <property type="entry name" value="HAD_sf"/>
</dbReference>
<protein>
    <submittedName>
        <fullName evidence="3">Pyrophosphatase PpaX</fullName>
        <ecNumber evidence="3">3.6.1.1</ecNumber>
    </submittedName>
</protein>
<dbReference type="SFLD" id="SFLDG01129">
    <property type="entry name" value="C1.5:_HAD__Beta-PGM__Phosphata"/>
    <property type="match status" value="1"/>
</dbReference>
<dbReference type="InterPro" id="IPR036412">
    <property type="entry name" value="HAD-like_sf"/>
</dbReference>
<dbReference type="InterPro" id="IPR041492">
    <property type="entry name" value="HAD_2"/>
</dbReference>
<dbReference type="Pfam" id="PF13419">
    <property type="entry name" value="HAD_2"/>
    <property type="match status" value="1"/>
</dbReference>
<proteinExistence type="predicted"/>
<evidence type="ECO:0000313" key="4">
    <source>
        <dbReference type="Proteomes" id="UP001232445"/>
    </source>
</evidence>
<dbReference type="SFLD" id="SFLDG01135">
    <property type="entry name" value="C1.5.6:_HAD__Beta-PGM__Phospha"/>
    <property type="match status" value="1"/>
</dbReference>
<dbReference type="RefSeq" id="WP_307343219.1">
    <property type="nucleotide sequence ID" value="NZ_JAUSUQ010000021.1"/>
</dbReference>
<keyword evidence="4" id="KW-1185">Reference proteome</keyword>
<dbReference type="PANTHER" id="PTHR43434:SF26">
    <property type="entry name" value="PYROPHOSPHATASE PPAX"/>
    <property type="match status" value="1"/>
</dbReference>
<dbReference type="GO" id="GO:0004427">
    <property type="term" value="F:inorganic diphosphate phosphatase activity"/>
    <property type="evidence" value="ECO:0007669"/>
    <property type="project" value="UniProtKB-EC"/>
</dbReference>
<dbReference type="EMBL" id="JAUSUQ010000021">
    <property type="protein sequence ID" value="MDQ0340858.1"/>
    <property type="molecule type" value="Genomic_DNA"/>
</dbReference>
<dbReference type="Gene3D" id="3.40.50.1000">
    <property type="entry name" value="HAD superfamily/HAD-like"/>
    <property type="match status" value="1"/>
</dbReference>
<gene>
    <name evidence="3" type="ORF">J2S00_003698</name>
</gene>
<dbReference type="PRINTS" id="PR00413">
    <property type="entry name" value="HADHALOGNASE"/>
</dbReference>
<dbReference type="InterPro" id="IPR023198">
    <property type="entry name" value="PGP-like_dom2"/>
</dbReference>
<name>A0ABU0CWQ4_9BACI</name>
<dbReference type="NCBIfam" id="TIGR01509">
    <property type="entry name" value="HAD-SF-IA-v3"/>
    <property type="match status" value="1"/>
</dbReference>
<organism evidence="3 4">
    <name type="scientific">Caldalkalibacillus uzonensis</name>
    <dbReference type="NCBI Taxonomy" id="353224"/>
    <lineage>
        <taxon>Bacteria</taxon>
        <taxon>Bacillati</taxon>
        <taxon>Bacillota</taxon>
        <taxon>Bacilli</taxon>
        <taxon>Bacillales</taxon>
        <taxon>Bacillaceae</taxon>
        <taxon>Caldalkalibacillus</taxon>
    </lineage>
</organism>
<dbReference type="SUPFAM" id="SSF56784">
    <property type="entry name" value="HAD-like"/>
    <property type="match status" value="1"/>
</dbReference>
<reference evidence="3 4" key="1">
    <citation type="submission" date="2023-07" db="EMBL/GenBank/DDBJ databases">
        <title>Genomic Encyclopedia of Type Strains, Phase IV (KMG-IV): sequencing the most valuable type-strain genomes for metagenomic binning, comparative biology and taxonomic classification.</title>
        <authorList>
            <person name="Goeker M."/>
        </authorList>
    </citation>
    <scope>NUCLEOTIDE SEQUENCE [LARGE SCALE GENOMIC DNA]</scope>
    <source>
        <strain evidence="3 4">DSM 17740</strain>
    </source>
</reference>
<dbReference type="NCBIfam" id="NF009804">
    <property type="entry name" value="PRK13288.1"/>
    <property type="match status" value="1"/>
</dbReference>
<dbReference type="Proteomes" id="UP001232445">
    <property type="component" value="Unassembled WGS sequence"/>
</dbReference>
<evidence type="ECO:0000256" key="2">
    <source>
        <dbReference type="ARBA" id="ARBA00022842"/>
    </source>
</evidence>
<dbReference type="InterPro" id="IPR050155">
    <property type="entry name" value="HAD-like_hydrolase_sf"/>
</dbReference>
<dbReference type="PANTHER" id="PTHR43434">
    <property type="entry name" value="PHOSPHOGLYCOLATE PHOSPHATASE"/>
    <property type="match status" value="1"/>
</dbReference>
<dbReference type="SFLD" id="SFLDS00003">
    <property type="entry name" value="Haloacid_Dehalogenase"/>
    <property type="match status" value="1"/>
</dbReference>